<name>A0A7X6LZA3_9NOCA</name>
<evidence type="ECO:0000313" key="5">
    <source>
        <dbReference type="EMBL" id="NKY87369.1"/>
    </source>
</evidence>
<dbReference type="RefSeq" id="WP_040718785.1">
    <property type="nucleotide sequence ID" value="NZ_CAWPHS010000009.1"/>
</dbReference>
<dbReference type="GO" id="GO:0016757">
    <property type="term" value="F:glycosyltransferase activity"/>
    <property type="evidence" value="ECO:0007669"/>
    <property type="project" value="UniProtKB-KW"/>
</dbReference>
<dbReference type="InterPro" id="IPR028098">
    <property type="entry name" value="Glyco_trans_4-like_N"/>
</dbReference>
<protein>
    <submittedName>
        <fullName evidence="5">Glycosyltransferase family 1 protein</fullName>
    </submittedName>
</protein>
<feature type="domain" description="Glycosyl transferase family 1" evidence="3">
    <location>
        <begin position="207"/>
        <end position="366"/>
    </location>
</feature>
<sequence>MKIAMVSEHASPLAPLGGVDAGGQNVHVAELAAGLSRLGHDVRVYTRCDDAELPPEVIVGAGYRVVHVPAGPARHLPKDEILPYLGEFAAFLHQQWAADLPDVVHAHFWMSGVAAENAARDLEVPVVLTFHALGTVKRRHQGLADTSPRSRIGFERAIAAHATHIIATCSDEVHELAKMGVPVSRTSVVPCGVDLSMFTPDGPAEEPECPHRIVSVGRMVPRKGFDTAIAALSELPDTELVVAGGSDCAEDEAEQDRLRKIAAKYDVSHRVRFRGPVPRAQMPALLRSADVVVCTPWYEPFGIVPLEAMSCAKPVVATAVGGMLDTVLDGVTGRLVPSGDPAALAGVLAGLLAQERERQTMGEAGLQRARSRYSWDRVSRDTSAAYRRATATAGAGGGIASSAR</sequence>
<evidence type="ECO:0000259" key="4">
    <source>
        <dbReference type="Pfam" id="PF13439"/>
    </source>
</evidence>
<comment type="caution">
    <text evidence="5">The sequence shown here is derived from an EMBL/GenBank/DDBJ whole genome shotgun (WGS) entry which is preliminary data.</text>
</comment>
<gene>
    <name evidence="5" type="ORF">HGA07_17245</name>
</gene>
<dbReference type="Pfam" id="PF13439">
    <property type="entry name" value="Glyco_transf_4"/>
    <property type="match status" value="1"/>
</dbReference>
<organism evidence="5 6">
    <name type="scientific">Nocardia veterana</name>
    <dbReference type="NCBI Taxonomy" id="132249"/>
    <lineage>
        <taxon>Bacteria</taxon>
        <taxon>Bacillati</taxon>
        <taxon>Actinomycetota</taxon>
        <taxon>Actinomycetes</taxon>
        <taxon>Mycobacteriales</taxon>
        <taxon>Nocardiaceae</taxon>
        <taxon>Nocardia</taxon>
    </lineage>
</organism>
<dbReference type="Gene3D" id="3.40.50.2000">
    <property type="entry name" value="Glycogen Phosphorylase B"/>
    <property type="match status" value="2"/>
</dbReference>
<evidence type="ECO:0000259" key="3">
    <source>
        <dbReference type="Pfam" id="PF00534"/>
    </source>
</evidence>
<dbReference type="Pfam" id="PF00534">
    <property type="entry name" value="Glycos_transf_1"/>
    <property type="match status" value="1"/>
</dbReference>
<keyword evidence="1" id="KW-0328">Glycosyltransferase</keyword>
<dbReference type="GO" id="GO:1901137">
    <property type="term" value="P:carbohydrate derivative biosynthetic process"/>
    <property type="evidence" value="ECO:0007669"/>
    <property type="project" value="UniProtKB-ARBA"/>
</dbReference>
<accession>A0A7X6LZA3</accession>
<proteinExistence type="predicted"/>
<dbReference type="InterPro" id="IPR050194">
    <property type="entry name" value="Glycosyltransferase_grp1"/>
</dbReference>
<evidence type="ECO:0000256" key="2">
    <source>
        <dbReference type="ARBA" id="ARBA00022679"/>
    </source>
</evidence>
<dbReference type="PANTHER" id="PTHR45947">
    <property type="entry name" value="SULFOQUINOVOSYL TRANSFERASE SQD2"/>
    <property type="match status" value="1"/>
</dbReference>
<keyword evidence="2 5" id="KW-0808">Transferase</keyword>
<reference evidence="5 6" key="1">
    <citation type="submission" date="2020-04" db="EMBL/GenBank/DDBJ databases">
        <title>MicrobeNet Type strains.</title>
        <authorList>
            <person name="Nicholson A.C."/>
        </authorList>
    </citation>
    <scope>NUCLEOTIDE SEQUENCE [LARGE SCALE GENOMIC DNA]</scope>
    <source>
        <strain evidence="5 6">DSM 44445</strain>
    </source>
</reference>
<dbReference type="PANTHER" id="PTHR45947:SF3">
    <property type="entry name" value="SULFOQUINOVOSYL TRANSFERASE SQD2"/>
    <property type="match status" value="1"/>
</dbReference>
<evidence type="ECO:0000256" key="1">
    <source>
        <dbReference type="ARBA" id="ARBA00022676"/>
    </source>
</evidence>
<keyword evidence="6" id="KW-1185">Reference proteome</keyword>
<dbReference type="GO" id="GO:1903509">
    <property type="term" value="P:liposaccharide metabolic process"/>
    <property type="evidence" value="ECO:0007669"/>
    <property type="project" value="UniProtKB-ARBA"/>
</dbReference>
<evidence type="ECO:0000313" key="6">
    <source>
        <dbReference type="Proteomes" id="UP000523447"/>
    </source>
</evidence>
<dbReference type="InterPro" id="IPR001296">
    <property type="entry name" value="Glyco_trans_1"/>
</dbReference>
<feature type="domain" description="Glycosyltransferase subfamily 4-like N-terminal" evidence="4">
    <location>
        <begin position="22"/>
        <end position="196"/>
    </location>
</feature>
<dbReference type="AlphaFoldDB" id="A0A7X6LZA3"/>
<dbReference type="EMBL" id="JAAXPE010000017">
    <property type="protein sequence ID" value="NKY87369.1"/>
    <property type="molecule type" value="Genomic_DNA"/>
</dbReference>
<dbReference type="Proteomes" id="UP000523447">
    <property type="component" value="Unassembled WGS sequence"/>
</dbReference>
<dbReference type="SUPFAM" id="SSF53756">
    <property type="entry name" value="UDP-Glycosyltransferase/glycogen phosphorylase"/>
    <property type="match status" value="1"/>
</dbReference>